<feature type="compositionally biased region" description="Basic residues" evidence="1">
    <location>
        <begin position="103"/>
        <end position="118"/>
    </location>
</feature>
<evidence type="ECO:0000313" key="3">
    <source>
        <dbReference type="Proteomes" id="UP000245523"/>
    </source>
</evidence>
<name>A0ABX5LKF1_9BACT</name>
<dbReference type="EMBL" id="QGHD01000023">
    <property type="protein sequence ID" value="PWK94126.1"/>
    <property type="molecule type" value="Genomic_DNA"/>
</dbReference>
<protein>
    <recommendedName>
        <fullName evidence="4">Lipoprotein</fullName>
    </recommendedName>
</protein>
<sequence>MKQFSLFITGLVFLFSALLFSGCVMVQSDPPGEIYSERQCYYTPEGVYHCKMCYGTACARDRYADRVCYLDADSLVICEIYPQSVEWHMYVNTYPYPPPPPPPHRRPPPRHFRGRDFR</sequence>
<reference evidence="2 3" key="1">
    <citation type="submission" date="2018-05" db="EMBL/GenBank/DDBJ databases">
        <title>Animal gut microbial communities from fecal samples from Wisconsin, USA.</title>
        <authorList>
            <person name="Neumann A."/>
        </authorList>
    </citation>
    <scope>NUCLEOTIDE SEQUENCE [LARGE SCALE GENOMIC DNA]</scope>
    <source>
        <strain evidence="2 3">UWS4</strain>
    </source>
</reference>
<evidence type="ECO:0000313" key="2">
    <source>
        <dbReference type="EMBL" id="PWK94126.1"/>
    </source>
</evidence>
<keyword evidence="3" id="KW-1185">Reference proteome</keyword>
<dbReference type="RefSeq" id="WP_106199387.1">
    <property type="nucleotide sequence ID" value="NZ_JAXEIU010000037.1"/>
</dbReference>
<comment type="caution">
    <text evidence="2">The sequence shown here is derived from an EMBL/GenBank/DDBJ whole genome shotgun (WGS) entry which is preliminary data.</text>
</comment>
<gene>
    <name evidence="2" type="ORF">B0H50_1237</name>
</gene>
<organism evidence="2 3">
    <name type="scientific">Hallerella porci</name>
    <dbReference type="NCBI Taxonomy" id="1945871"/>
    <lineage>
        <taxon>Bacteria</taxon>
        <taxon>Pseudomonadati</taxon>
        <taxon>Fibrobacterota</taxon>
        <taxon>Fibrobacteria</taxon>
        <taxon>Fibrobacterales</taxon>
        <taxon>Fibrobacteraceae</taxon>
        <taxon>Hallerella</taxon>
    </lineage>
</organism>
<evidence type="ECO:0000256" key="1">
    <source>
        <dbReference type="SAM" id="MobiDB-lite"/>
    </source>
</evidence>
<dbReference type="Proteomes" id="UP000245523">
    <property type="component" value="Unassembled WGS sequence"/>
</dbReference>
<accession>A0ABX5LKF1</accession>
<evidence type="ECO:0008006" key="4">
    <source>
        <dbReference type="Google" id="ProtNLM"/>
    </source>
</evidence>
<dbReference type="PROSITE" id="PS51257">
    <property type="entry name" value="PROKAR_LIPOPROTEIN"/>
    <property type="match status" value="1"/>
</dbReference>
<proteinExistence type="predicted"/>
<feature type="region of interest" description="Disordered" evidence="1">
    <location>
        <begin position="97"/>
        <end position="118"/>
    </location>
</feature>